<sequence>MQIGMFDHVDDNELHCLVDDTPANSFVTNRYISFSIAVAAESAHFLTWLSLLMSCKAMFDQVDATILKWLSNSLILPCILF</sequence>
<dbReference type="EMBL" id="CAWUPB010000246">
    <property type="protein sequence ID" value="CAK7324264.1"/>
    <property type="molecule type" value="Genomic_DNA"/>
</dbReference>
<comment type="caution">
    <text evidence="1">The sequence shown here is derived from an EMBL/GenBank/DDBJ whole genome shotgun (WGS) entry which is preliminary data.</text>
</comment>
<accession>A0AAV1QVW8</accession>
<gene>
    <name evidence="1" type="ORF">DCAF_LOCUS1904</name>
</gene>
<dbReference type="AlphaFoldDB" id="A0AAV1QVW8"/>
<organism evidence="1 2">
    <name type="scientific">Dovyalis caffra</name>
    <dbReference type="NCBI Taxonomy" id="77055"/>
    <lineage>
        <taxon>Eukaryota</taxon>
        <taxon>Viridiplantae</taxon>
        <taxon>Streptophyta</taxon>
        <taxon>Embryophyta</taxon>
        <taxon>Tracheophyta</taxon>
        <taxon>Spermatophyta</taxon>
        <taxon>Magnoliopsida</taxon>
        <taxon>eudicotyledons</taxon>
        <taxon>Gunneridae</taxon>
        <taxon>Pentapetalae</taxon>
        <taxon>rosids</taxon>
        <taxon>fabids</taxon>
        <taxon>Malpighiales</taxon>
        <taxon>Salicaceae</taxon>
        <taxon>Flacourtieae</taxon>
        <taxon>Dovyalis</taxon>
    </lineage>
</organism>
<dbReference type="Proteomes" id="UP001314170">
    <property type="component" value="Unassembled WGS sequence"/>
</dbReference>
<evidence type="ECO:0000313" key="2">
    <source>
        <dbReference type="Proteomes" id="UP001314170"/>
    </source>
</evidence>
<reference evidence="1 2" key="1">
    <citation type="submission" date="2024-01" db="EMBL/GenBank/DDBJ databases">
        <authorList>
            <person name="Waweru B."/>
        </authorList>
    </citation>
    <scope>NUCLEOTIDE SEQUENCE [LARGE SCALE GENOMIC DNA]</scope>
</reference>
<name>A0AAV1QVW8_9ROSI</name>
<evidence type="ECO:0000313" key="1">
    <source>
        <dbReference type="EMBL" id="CAK7324264.1"/>
    </source>
</evidence>
<proteinExistence type="predicted"/>
<keyword evidence="2" id="KW-1185">Reference proteome</keyword>
<protein>
    <submittedName>
        <fullName evidence="1">Uncharacterized protein</fullName>
    </submittedName>
</protein>